<dbReference type="EMBL" id="QCYY01002809">
    <property type="protein sequence ID" value="ROT67430.1"/>
    <property type="molecule type" value="Genomic_DNA"/>
</dbReference>
<comment type="caution">
    <text evidence="3">The sequence shown here is derived from an EMBL/GenBank/DDBJ whole genome shotgun (WGS) entry which is preliminary data.</text>
</comment>
<reference evidence="3 4" key="1">
    <citation type="submission" date="2018-04" db="EMBL/GenBank/DDBJ databases">
        <authorList>
            <person name="Zhang X."/>
            <person name="Yuan J."/>
            <person name="Li F."/>
            <person name="Xiang J."/>
        </authorList>
    </citation>
    <scope>NUCLEOTIDE SEQUENCE [LARGE SCALE GENOMIC DNA]</scope>
    <source>
        <tissue evidence="3">Muscle</tissue>
    </source>
</reference>
<protein>
    <submittedName>
        <fullName evidence="3">Uncharacterized protein</fullName>
    </submittedName>
</protein>
<dbReference type="AlphaFoldDB" id="A0A423STB4"/>
<evidence type="ECO:0000313" key="3">
    <source>
        <dbReference type="EMBL" id="ROT67430.1"/>
    </source>
</evidence>
<evidence type="ECO:0000256" key="1">
    <source>
        <dbReference type="SAM" id="MobiDB-lite"/>
    </source>
</evidence>
<proteinExistence type="predicted"/>
<keyword evidence="4" id="KW-1185">Reference proteome</keyword>
<name>A0A423STB4_PENVA</name>
<feature type="region of interest" description="Disordered" evidence="1">
    <location>
        <begin position="1"/>
        <end position="45"/>
    </location>
</feature>
<keyword evidence="2" id="KW-1133">Transmembrane helix</keyword>
<dbReference type="Proteomes" id="UP000283509">
    <property type="component" value="Unassembled WGS sequence"/>
</dbReference>
<keyword evidence="2" id="KW-0472">Membrane</keyword>
<feature type="non-terminal residue" evidence="3">
    <location>
        <position position="1"/>
    </location>
</feature>
<organism evidence="3 4">
    <name type="scientific">Penaeus vannamei</name>
    <name type="common">Whiteleg shrimp</name>
    <name type="synonym">Litopenaeus vannamei</name>
    <dbReference type="NCBI Taxonomy" id="6689"/>
    <lineage>
        <taxon>Eukaryota</taxon>
        <taxon>Metazoa</taxon>
        <taxon>Ecdysozoa</taxon>
        <taxon>Arthropoda</taxon>
        <taxon>Crustacea</taxon>
        <taxon>Multicrustacea</taxon>
        <taxon>Malacostraca</taxon>
        <taxon>Eumalacostraca</taxon>
        <taxon>Eucarida</taxon>
        <taxon>Decapoda</taxon>
        <taxon>Dendrobranchiata</taxon>
        <taxon>Penaeoidea</taxon>
        <taxon>Penaeidae</taxon>
        <taxon>Penaeus</taxon>
    </lineage>
</organism>
<accession>A0A423STB4</accession>
<keyword evidence="2" id="KW-0812">Transmembrane</keyword>
<feature type="transmembrane region" description="Helical" evidence="2">
    <location>
        <begin position="427"/>
        <end position="444"/>
    </location>
</feature>
<evidence type="ECO:0000313" key="4">
    <source>
        <dbReference type="Proteomes" id="UP000283509"/>
    </source>
</evidence>
<feature type="transmembrane region" description="Helical" evidence="2">
    <location>
        <begin position="357"/>
        <end position="383"/>
    </location>
</feature>
<gene>
    <name evidence="3" type="ORF">C7M84_014474</name>
</gene>
<feature type="transmembrane region" description="Helical" evidence="2">
    <location>
        <begin position="319"/>
        <end position="336"/>
    </location>
</feature>
<sequence>AQERLGRRPGKSPSPPPRQRLLPSLPCAAARSSPSETPGPTRGALAMEGRPFCTVPVSRPLSRVSRRSFSSLLSTSYLAFVLGSFSAPFHRLFEGQAGSRRSRRLCSSSAILHSGRSVSCPVVGLIASVLASHRGICHLALPIYPTLLSSHLLRLSPLVSSLWSRYFFSRSFSSLFSPVFFQYFLISRLSSLSKEFLSFSPRPSLLVTAPSSLLLSSPGLSRVLPRSLLPFACDLLLPLPPASSASPLSSLSVFPLVVPIFLFCSHLSLLVSYFRLFFLISLNLSFSSFSSSSLISSSIYHHWCILSYRSRHWLGSFRFFSFSSLSIPSFSISRLLSSSVTSSWLLPPFRALLSPALSLSLSCILSSLTFLSLNSLSGLLSSFIRSLPRHPPSPLSSPSSSPWPKSVRLVSLFGLSLSSLQSVSRRLSLLFVALVFLSYFPFLYGSNVRDVYSGDDSCRWSRIRIVRAPAD</sequence>
<evidence type="ECO:0000256" key="2">
    <source>
        <dbReference type="SAM" id="Phobius"/>
    </source>
</evidence>
<reference evidence="3 4" key="2">
    <citation type="submission" date="2019-01" db="EMBL/GenBank/DDBJ databases">
        <title>The decoding of complex shrimp genome reveals the adaptation for benthos swimmer, frequently molting mechanism and breeding impact on genome.</title>
        <authorList>
            <person name="Sun Y."/>
            <person name="Gao Y."/>
            <person name="Yu Y."/>
        </authorList>
    </citation>
    <scope>NUCLEOTIDE SEQUENCE [LARGE SCALE GENOMIC DNA]</scope>
    <source>
        <tissue evidence="3">Muscle</tissue>
    </source>
</reference>